<evidence type="ECO:0000313" key="3">
    <source>
        <dbReference type="Proteomes" id="UP000770015"/>
    </source>
</evidence>
<feature type="compositionally biased region" description="Low complexity" evidence="1">
    <location>
        <begin position="182"/>
        <end position="191"/>
    </location>
</feature>
<organism evidence="2 3">
    <name type="scientific">Plectosphaerella plurivora</name>
    <dbReference type="NCBI Taxonomy" id="936078"/>
    <lineage>
        <taxon>Eukaryota</taxon>
        <taxon>Fungi</taxon>
        <taxon>Dikarya</taxon>
        <taxon>Ascomycota</taxon>
        <taxon>Pezizomycotina</taxon>
        <taxon>Sordariomycetes</taxon>
        <taxon>Hypocreomycetidae</taxon>
        <taxon>Glomerellales</taxon>
        <taxon>Plectosphaerellaceae</taxon>
        <taxon>Plectosphaerella</taxon>
    </lineage>
</organism>
<keyword evidence="3" id="KW-1185">Reference proteome</keyword>
<dbReference type="GO" id="GO:0000307">
    <property type="term" value="C:cyclin-dependent protein kinase holoenzyme complex"/>
    <property type="evidence" value="ECO:0007669"/>
    <property type="project" value="TreeGrafter"/>
</dbReference>
<feature type="compositionally biased region" description="Polar residues" evidence="1">
    <location>
        <begin position="422"/>
        <end position="432"/>
    </location>
</feature>
<dbReference type="CDD" id="cd20558">
    <property type="entry name" value="CYCLIN_ScPCL7-like"/>
    <property type="match status" value="1"/>
</dbReference>
<dbReference type="PANTHER" id="PTHR15615">
    <property type="match status" value="1"/>
</dbReference>
<comment type="caution">
    <text evidence="2">The sequence shown here is derived from an EMBL/GenBank/DDBJ whole genome shotgun (WGS) entry which is preliminary data.</text>
</comment>
<feature type="region of interest" description="Disordered" evidence="1">
    <location>
        <begin position="1"/>
        <end position="191"/>
    </location>
</feature>
<feature type="compositionally biased region" description="Polar residues" evidence="1">
    <location>
        <begin position="116"/>
        <end position="131"/>
    </location>
</feature>
<accession>A0A9P8VDE2</accession>
<dbReference type="OrthoDB" id="337735at2759"/>
<dbReference type="GO" id="GO:0019901">
    <property type="term" value="F:protein kinase binding"/>
    <property type="evidence" value="ECO:0007669"/>
    <property type="project" value="InterPro"/>
</dbReference>
<feature type="compositionally biased region" description="Polar residues" evidence="1">
    <location>
        <begin position="1"/>
        <end position="18"/>
    </location>
</feature>
<dbReference type="Proteomes" id="UP000770015">
    <property type="component" value="Unassembled WGS sequence"/>
</dbReference>
<feature type="compositionally biased region" description="Low complexity" evidence="1">
    <location>
        <begin position="46"/>
        <end position="76"/>
    </location>
</feature>
<protein>
    <submittedName>
        <fullName evidence="2">Cyclin</fullName>
    </submittedName>
</protein>
<dbReference type="PANTHER" id="PTHR15615:SF117">
    <property type="entry name" value="PHO85 CYCLIN PHO80"/>
    <property type="match status" value="1"/>
</dbReference>
<feature type="region of interest" description="Disordered" evidence="1">
    <location>
        <begin position="383"/>
        <end position="432"/>
    </location>
</feature>
<dbReference type="Pfam" id="PF08613">
    <property type="entry name" value="Cyclin"/>
    <property type="match status" value="1"/>
</dbReference>
<feature type="compositionally biased region" description="Acidic residues" evidence="1">
    <location>
        <begin position="385"/>
        <end position="413"/>
    </location>
</feature>
<sequence>MLTTSPRIPASANASPSTFHYAPARSSPQSSPSRLSASLTRRHSRSSNSSAQMASPSLQQQPQSQQQPVQAQPEPAVKARQYVAVDAGTQYSPMESAPAPADVDMPHDAAMAGAPPTTTVDLSQSQVSQPQPIAPTTPSSEAPPQQQQQSQSTIVVPTPTGPISQQQNPSSLLSPGKRRKSQASSETAQVAAAMAAGEAEASSAAKRLRPAPAPVKILPQRYELGTWEDMVVLIAHMLAELIETNDALALRSGNLTRFHSRTAPSISVLEYLNRLAKHATLSPPLLLSMVYYIDRLCALYPEFTINTLTVHRFLITAATVAAKGLSDSFWNNTTYARVGGVRVAELKLLELEFLYRVDWKIVPNPEVLVAYYRGLVERCPGYALEGDEPPAEGQDDEAEDSTDVSDDAEDESVESPGEATPATASSGPGNEA</sequence>
<dbReference type="AlphaFoldDB" id="A0A9P8VDE2"/>
<dbReference type="GO" id="GO:0005634">
    <property type="term" value="C:nucleus"/>
    <property type="evidence" value="ECO:0007669"/>
    <property type="project" value="TreeGrafter"/>
</dbReference>
<feature type="compositionally biased region" description="Low complexity" evidence="1">
    <location>
        <begin position="134"/>
        <end position="175"/>
    </location>
</feature>
<dbReference type="InterPro" id="IPR036915">
    <property type="entry name" value="Cyclin-like_sf"/>
</dbReference>
<name>A0A9P8VDE2_9PEZI</name>
<reference evidence="2" key="1">
    <citation type="journal article" date="2021" name="Nat. Commun.">
        <title>Genetic determinants of endophytism in the Arabidopsis root mycobiome.</title>
        <authorList>
            <person name="Mesny F."/>
            <person name="Miyauchi S."/>
            <person name="Thiergart T."/>
            <person name="Pickel B."/>
            <person name="Atanasova L."/>
            <person name="Karlsson M."/>
            <person name="Huettel B."/>
            <person name="Barry K.W."/>
            <person name="Haridas S."/>
            <person name="Chen C."/>
            <person name="Bauer D."/>
            <person name="Andreopoulos W."/>
            <person name="Pangilinan J."/>
            <person name="LaButti K."/>
            <person name="Riley R."/>
            <person name="Lipzen A."/>
            <person name="Clum A."/>
            <person name="Drula E."/>
            <person name="Henrissat B."/>
            <person name="Kohler A."/>
            <person name="Grigoriev I.V."/>
            <person name="Martin F.M."/>
            <person name="Hacquard S."/>
        </authorList>
    </citation>
    <scope>NUCLEOTIDE SEQUENCE</scope>
    <source>
        <strain evidence="2">MPI-SDFR-AT-0117</strain>
    </source>
</reference>
<dbReference type="InterPro" id="IPR013922">
    <property type="entry name" value="Cyclin_PHO80-like"/>
</dbReference>
<evidence type="ECO:0000313" key="2">
    <source>
        <dbReference type="EMBL" id="KAH6688341.1"/>
    </source>
</evidence>
<proteinExistence type="predicted"/>
<feature type="compositionally biased region" description="Low complexity" evidence="1">
    <location>
        <begin position="22"/>
        <end position="39"/>
    </location>
</feature>
<evidence type="ECO:0000256" key="1">
    <source>
        <dbReference type="SAM" id="MobiDB-lite"/>
    </source>
</evidence>
<dbReference type="Gene3D" id="1.10.472.10">
    <property type="entry name" value="Cyclin-like"/>
    <property type="match status" value="1"/>
</dbReference>
<gene>
    <name evidence="2" type="ORF">F5X68DRAFT_79272</name>
</gene>
<dbReference type="GO" id="GO:0016538">
    <property type="term" value="F:cyclin-dependent protein serine/threonine kinase regulator activity"/>
    <property type="evidence" value="ECO:0007669"/>
    <property type="project" value="TreeGrafter"/>
</dbReference>
<dbReference type="EMBL" id="JAGSXJ010000009">
    <property type="protein sequence ID" value="KAH6688341.1"/>
    <property type="molecule type" value="Genomic_DNA"/>
</dbReference>
<dbReference type="SUPFAM" id="SSF47954">
    <property type="entry name" value="Cyclin-like"/>
    <property type="match status" value="1"/>
</dbReference>